<sequence>MRHLIIVKYIFVMDIVSMADLHLAAKKRPKEVVFRMTELSDEANTAWETRFNDLLSECGCASGRQFIMYASPVFIIGLVLMVNYSDLNRQWILGLFVMAIIFAGLAGKITGLLQRNYKLNKLVNDFKRTNRFGDQQG</sequence>
<protein>
    <submittedName>
        <fullName evidence="2">Uncharacterized protein</fullName>
    </submittedName>
</protein>
<name>A0A0E9M303_9BACT</name>
<keyword evidence="1" id="KW-0472">Membrane</keyword>
<keyword evidence="1" id="KW-1133">Transmembrane helix</keyword>
<gene>
    <name evidence="2" type="ORF">JCM15548_14337</name>
</gene>
<proteinExistence type="predicted"/>
<keyword evidence="1" id="KW-0812">Transmembrane</keyword>
<feature type="transmembrane region" description="Helical" evidence="1">
    <location>
        <begin position="66"/>
        <end position="85"/>
    </location>
</feature>
<dbReference type="Proteomes" id="UP000032900">
    <property type="component" value="Unassembled WGS sequence"/>
</dbReference>
<feature type="transmembrane region" description="Helical" evidence="1">
    <location>
        <begin position="91"/>
        <end position="113"/>
    </location>
</feature>
<comment type="caution">
    <text evidence="2">The sequence shown here is derived from an EMBL/GenBank/DDBJ whole genome shotgun (WGS) entry which is preliminary data.</text>
</comment>
<evidence type="ECO:0000313" key="3">
    <source>
        <dbReference type="Proteomes" id="UP000032900"/>
    </source>
</evidence>
<evidence type="ECO:0000313" key="2">
    <source>
        <dbReference type="EMBL" id="GAO31924.1"/>
    </source>
</evidence>
<organism evidence="2 3">
    <name type="scientific">Geofilum rubicundum JCM 15548</name>
    <dbReference type="NCBI Taxonomy" id="1236989"/>
    <lineage>
        <taxon>Bacteria</taxon>
        <taxon>Pseudomonadati</taxon>
        <taxon>Bacteroidota</taxon>
        <taxon>Bacteroidia</taxon>
        <taxon>Marinilabiliales</taxon>
        <taxon>Marinilabiliaceae</taxon>
        <taxon>Geofilum</taxon>
    </lineage>
</organism>
<keyword evidence="3" id="KW-1185">Reference proteome</keyword>
<dbReference type="AlphaFoldDB" id="A0A0E9M303"/>
<reference evidence="2 3" key="1">
    <citation type="journal article" date="2015" name="Microbes Environ.">
        <title>Distribution and evolution of nitrogen fixation genes in the phylum bacteroidetes.</title>
        <authorList>
            <person name="Inoue J."/>
            <person name="Oshima K."/>
            <person name="Suda W."/>
            <person name="Sakamoto M."/>
            <person name="Iino T."/>
            <person name="Noda S."/>
            <person name="Hongoh Y."/>
            <person name="Hattori M."/>
            <person name="Ohkuma M."/>
        </authorList>
    </citation>
    <scope>NUCLEOTIDE SEQUENCE [LARGE SCALE GENOMIC DNA]</scope>
    <source>
        <strain evidence="2">JCM 15548</strain>
    </source>
</reference>
<evidence type="ECO:0000256" key="1">
    <source>
        <dbReference type="SAM" id="Phobius"/>
    </source>
</evidence>
<accession>A0A0E9M303</accession>
<dbReference type="EMBL" id="BAZW01000070">
    <property type="protein sequence ID" value="GAO31924.1"/>
    <property type="molecule type" value="Genomic_DNA"/>
</dbReference>